<dbReference type="CDD" id="cd00452">
    <property type="entry name" value="KDPG_aldolase"/>
    <property type="match status" value="1"/>
</dbReference>
<accession>A0A939ERG4</accession>
<organism evidence="6 7">
    <name type="scientific">Roseibium limicola</name>
    <dbReference type="NCBI Taxonomy" id="2816037"/>
    <lineage>
        <taxon>Bacteria</taxon>
        <taxon>Pseudomonadati</taxon>
        <taxon>Pseudomonadota</taxon>
        <taxon>Alphaproteobacteria</taxon>
        <taxon>Hyphomicrobiales</taxon>
        <taxon>Stappiaceae</taxon>
        <taxon>Roseibium</taxon>
    </lineage>
</organism>
<proteinExistence type="inferred from homology"/>
<dbReference type="Gene3D" id="3.20.20.70">
    <property type="entry name" value="Aldolase class I"/>
    <property type="match status" value="1"/>
</dbReference>
<protein>
    <submittedName>
        <fullName evidence="6">2-dehydro-3-deoxy-6-phosphogalactonate aldolase</fullName>
    </submittedName>
</protein>
<dbReference type="InterPro" id="IPR000887">
    <property type="entry name" value="Aldlse_KDPG_KHG"/>
</dbReference>
<keyword evidence="4" id="KW-0456">Lyase</keyword>
<comment type="similarity">
    <text evidence="2">Belongs to the KHG/KDPG aldolase family.</text>
</comment>
<dbReference type="PANTHER" id="PTHR30246:SF1">
    <property type="entry name" value="2-DEHYDRO-3-DEOXY-6-PHOSPHOGALACTONATE ALDOLASE-RELATED"/>
    <property type="match status" value="1"/>
</dbReference>
<comment type="caution">
    <text evidence="6">The sequence shown here is derived from an EMBL/GenBank/DDBJ whole genome shotgun (WGS) entry which is preliminary data.</text>
</comment>
<dbReference type="InterPro" id="IPR013785">
    <property type="entry name" value="Aldolase_TIM"/>
</dbReference>
<sequence>MGRNLIAILRGLDPAQAVDVADILIDAGFHMIEVPLNSPEPFKSIELITQKYGDNAIIGAGTVLTAENVQKVKDAGGKLVVSPDANPEVIRATKAAGMLSYPGVMTPTESFAALHAGADGLKLFPSSVLGLGGYKAIKSVLPAGTECYAVGGIGPDNMKEWLDAGIAGFGIGSDLFKPGYSLDEIKTRAANIVAAYDKAAA</sequence>
<evidence type="ECO:0000256" key="3">
    <source>
        <dbReference type="ARBA" id="ARBA00011233"/>
    </source>
</evidence>
<dbReference type="GO" id="GO:0016829">
    <property type="term" value="F:lyase activity"/>
    <property type="evidence" value="ECO:0007669"/>
    <property type="project" value="UniProtKB-KW"/>
</dbReference>
<dbReference type="InterPro" id="IPR031338">
    <property type="entry name" value="KDPG/KHG_AS_2"/>
</dbReference>
<gene>
    <name evidence="6" type="ORF">J0X15_19205</name>
</gene>
<comment type="pathway">
    <text evidence="1">Carbohydrate acid metabolism.</text>
</comment>
<evidence type="ECO:0000256" key="5">
    <source>
        <dbReference type="ARBA" id="ARBA00023277"/>
    </source>
</evidence>
<dbReference type="PANTHER" id="PTHR30246">
    <property type="entry name" value="2-KETO-3-DEOXY-6-PHOSPHOGLUCONATE ALDOLASE"/>
    <property type="match status" value="1"/>
</dbReference>
<dbReference type="AlphaFoldDB" id="A0A939ERG4"/>
<keyword evidence="5" id="KW-0119">Carbohydrate metabolism</keyword>
<keyword evidence="7" id="KW-1185">Reference proteome</keyword>
<dbReference type="NCBIfam" id="NF006600">
    <property type="entry name" value="PRK09140.1"/>
    <property type="match status" value="1"/>
</dbReference>
<dbReference type="RefSeq" id="WP_206944434.1">
    <property type="nucleotide sequence ID" value="NZ_JAFLNF010000011.1"/>
</dbReference>
<evidence type="ECO:0000256" key="2">
    <source>
        <dbReference type="ARBA" id="ARBA00006906"/>
    </source>
</evidence>
<reference evidence="6" key="1">
    <citation type="submission" date="2021-03" db="EMBL/GenBank/DDBJ databases">
        <title>Roseibium sp. CAU 1637 isolated from Incheon.</title>
        <authorList>
            <person name="Kim W."/>
        </authorList>
    </citation>
    <scope>NUCLEOTIDE SEQUENCE</scope>
    <source>
        <strain evidence="6">CAU 1637</strain>
    </source>
</reference>
<name>A0A939ERG4_9HYPH</name>
<evidence type="ECO:0000256" key="1">
    <source>
        <dbReference type="ARBA" id="ARBA00004761"/>
    </source>
</evidence>
<dbReference type="EMBL" id="JAFLNF010000011">
    <property type="protein sequence ID" value="MBO0347366.1"/>
    <property type="molecule type" value="Genomic_DNA"/>
</dbReference>
<evidence type="ECO:0000256" key="4">
    <source>
        <dbReference type="ARBA" id="ARBA00023239"/>
    </source>
</evidence>
<evidence type="ECO:0000313" key="6">
    <source>
        <dbReference type="EMBL" id="MBO0347366.1"/>
    </source>
</evidence>
<dbReference type="Pfam" id="PF01081">
    <property type="entry name" value="Aldolase"/>
    <property type="match status" value="1"/>
</dbReference>
<dbReference type="Proteomes" id="UP000664779">
    <property type="component" value="Unassembled WGS sequence"/>
</dbReference>
<dbReference type="PROSITE" id="PS00160">
    <property type="entry name" value="ALDOLASE_KDPG_KHG_2"/>
    <property type="match status" value="1"/>
</dbReference>
<dbReference type="SUPFAM" id="SSF51569">
    <property type="entry name" value="Aldolase"/>
    <property type="match status" value="1"/>
</dbReference>
<comment type="subunit">
    <text evidence="3">Homotrimer.</text>
</comment>
<evidence type="ECO:0000313" key="7">
    <source>
        <dbReference type="Proteomes" id="UP000664779"/>
    </source>
</evidence>